<protein>
    <submittedName>
        <fullName evidence="1">Uncharacterized protein</fullName>
    </submittedName>
</protein>
<dbReference type="Pfam" id="PF05380">
    <property type="entry name" value="Peptidase_A17"/>
    <property type="match status" value="1"/>
</dbReference>
<dbReference type="InterPro" id="IPR008042">
    <property type="entry name" value="Retrotrans_Pao"/>
</dbReference>
<dbReference type="EMBL" id="BMAW01110525">
    <property type="protein sequence ID" value="GFT43502.1"/>
    <property type="molecule type" value="Genomic_DNA"/>
</dbReference>
<dbReference type="Proteomes" id="UP000887013">
    <property type="component" value="Unassembled WGS sequence"/>
</dbReference>
<organism evidence="1 2">
    <name type="scientific">Nephila pilipes</name>
    <name type="common">Giant wood spider</name>
    <name type="synonym">Nephila maculata</name>
    <dbReference type="NCBI Taxonomy" id="299642"/>
    <lineage>
        <taxon>Eukaryota</taxon>
        <taxon>Metazoa</taxon>
        <taxon>Ecdysozoa</taxon>
        <taxon>Arthropoda</taxon>
        <taxon>Chelicerata</taxon>
        <taxon>Arachnida</taxon>
        <taxon>Araneae</taxon>
        <taxon>Araneomorphae</taxon>
        <taxon>Entelegynae</taxon>
        <taxon>Araneoidea</taxon>
        <taxon>Nephilidae</taxon>
        <taxon>Nephila</taxon>
    </lineage>
</organism>
<dbReference type="PANTHER" id="PTHR47331:SF1">
    <property type="entry name" value="GAG-LIKE PROTEIN"/>
    <property type="match status" value="1"/>
</dbReference>
<keyword evidence="2" id="KW-1185">Reference proteome</keyword>
<evidence type="ECO:0000313" key="2">
    <source>
        <dbReference type="Proteomes" id="UP000887013"/>
    </source>
</evidence>
<dbReference type="AlphaFoldDB" id="A0A8X6TPX6"/>
<accession>A0A8X6TPX6</accession>
<comment type="caution">
    <text evidence="1">The sequence shown here is derived from an EMBL/GenBank/DDBJ whole genome shotgun (WGS) entry which is preliminary data.</text>
</comment>
<feature type="non-terminal residue" evidence="1">
    <location>
        <position position="287"/>
    </location>
</feature>
<dbReference type="OrthoDB" id="6429814at2759"/>
<evidence type="ECO:0000313" key="1">
    <source>
        <dbReference type="EMBL" id="GFT43502.1"/>
    </source>
</evidence>
<dbReference type="PANTHER" id="PTHR47331">
    <property type="entry name" value="PHD-TYPE DOMAIN-CONTAINING PROTEIN"/>
    <property type="match status" value="1"/>
</dbReference>
<sequence>METVLKDRKQLRRLFTIACNSFDKAENQLSCVDKINKLKLIEEKALLMMACEEKFKQLLYSENTSDTEIEREVDESETYIDRWRSLKQKLESFVIEQLSSKNESFNIVTNTLLNYPKIKLPTFDEKIRFPRYFGSEIASGDISVHIFCDASKHAYAVAAFIRIQTCDSVKVQLIQARSRVAPTGKEGITISRLELLAATISARLSTSILSEIQSEEVYFWTDSSTVLTWIMREEAWNVFVQNRVKEIRALTNKSSWRHIPGSMNPADLPSRGCSAQTLLKSNWWLGP</sequence>
<proteinExistence type="predicted"/>
<name>A0A8X6TPX6_NEPPI</name>
<reference evidence="1" key="1">
    <citation type="submission" date="2020-08" db="EMBL/GenBank/DDBJ databases">
        <title>Multicomponent nature underlies the extraordinary mechanical properties of spider dragline silk.</title>
        <authorList>
            <person name="Kono N."/>
            <person name="Nakamura H."/>
            <person name="Mori M."/>
            <person name="Yoshida Y."/>
            <person name="Ohtoshi R."/>
            <person name="Malay A.D."/>
            <person name="Moran D.A.P."/>
            <person name="Tomita M."/>
            <person name="Numata K."/>
            <person name="Arakawa K."/>
        </authorList>
    </citation>
    <scope>NUCLEOTIDE SEQUENCE</scope>
</reference>
<gene>
    <name evidence="1" type="primary">AVEN_246315_1</name>
    <name evidence="1" type="ORF">NPIL_467611</name>
</gene>